<evidence type="ECO:0000313" key="7">
    <source>
        <dbReference type="Proteomes" id="UP000297654"/>
    </source>
</evidence>
<evidence type="ECO:0000256" key="1">
    <source>
        <dbReference type="ARBA" id="ARBA00004776"/>
    </source>
</evidence>
<dbReference type="InterPro" id="IPR001173">
    <property type="entry name" value="Glyco_trans_2-like"/>
</dbReference>
<evidence type="ECO:0000259" key="5">
    <source>
        <dbReference type="Pfam" id="PF00535"/>
    </source>
</evidence>
<proteinExistence type="inferred from homology"/>
<dbReference type="PANTHER" id="PTHR43179:SF12">
    <property type="entry name" value="GALACTOFURANOSYLTRANSFERASE GLFT2"/>
    <property type="match status" value="1"/>
</dbReference>
<comment type="similarity">
    <text evidence="2">Belongs to the glycosyltransferase 2 family.</text>
</comment>
<protein>
    <submittedName>
        <fullName evidence="6">Glycosyltransferase</fullName>
    </submittedName>
</protein>
<keyword evidence="4 6" id="KW-0808">Transferase</keyword>
<dbReference type="Pfam" id="PF00535">
    <property type="entry name" value="Glycos_transf_2"/>
    <property type="match status" value="1"/>
</dbReference>
<dbReference type="EMBL" id="SOFF01000030">
    <property type="protein sequence ID" value="TFB89349.1"/>
    <property type="molecule type" value="Genomic_DNA"/>
</dbReference>
<evidence type="ECO:0000256" key="4">
    <source>
        <dbReference type="ARBA" id="ARBA00022679"/>
    </source>
</evidence>
<evidence type="ECO:0000256" key="3">
    <source>
        <dbReference type="ARBA" id="ARBA00022676"/>
    </source>
</evidence>
<dbReference type="GO" id="GO:0016757">
    <property type="term" value="F:glycosyltransferase activity"/>
    <property type="evidence" value="ECO:0007669"/>
    <property type="project" value="UniProtKB-KW"/>
</dbReference>
<dbReference type="AlphaFoldDB" id="A0A1H8CHB0"/>
<comment type="pathway">
    <text evidence="1">Cell wall biogenesis; cell wall polysaccharide biosynthesis.</text>
</comment>
<dbReference type="PANTHER" id="PTHR43179">
    <property type="entry name" value="RHAMNOSYLTRANSFERASE WBBL"/>
    <property type="match status" value="1"/>
</dbReference>
<organism evidence="6 7">
    <name type="scientific">Cryobacterium luteum</name>
    <dbReference type="NCBI Taxonomy" id="1424661"/>
    <lineage>
        <taxon>Bacteria</taxon>
        <taxon>Bacillati</taxon>
        <taxon>Actinomycetota</taxon>
        <taxon>Actinomycetes</taxon>
        <taxon>Micrococcales</taxon>
        <taxon>Microbacteriaceae</taxon>
        <taxon>Cryobacterium</taxon>
    </lineage>
</organism>
<name>A0A1H8CHB0_9MICO</name>
<dbReference type="Pfam" id="PF11316">
    <property type="entry name" value="Rhamno_transf"/>
    <property type="match status" value="1"/>
</dbReference>
<dbReference type="STRING" id="1424661.SAMN05216281_102364"/>
<dbReference type="Gene3D" id="3.90.550.10">
    <property type="entry name" value="Spore Coat Polysaccharide Biosynthesis Protein SpsA, Chain A"/>
    <property type="match status" value="1"/>
</dbReference>
<evidence type="ECO:0000256" key="2">
    <source>
        <dbReference type="ARBA" id="ARBA00006739"/>
    </source>
</evidence>
<accession>A0A1H8CHB0</accession>
<dbReference type="CDD" id="cd04186">
    <property type="entry name" value="GT_2_like_c"/>
    <property type="match status" value="1"/>
</dbReference>
<dbReference type="InterPro" id="IPR029044">
    <property type="entry name" value="Nucleotide-diphossugar_trans"/>
</dbReference>
<keyword evidence="3" id="KW-0328">Glycosyltransferase</keyword>
<dbReference type="OrthoDB" id="9771846at2"/>
<comment type="caution">
    <text evidence="6">The sequence shown here is derived from an EMBL/GenBank/DDBJ whole genome shotgun (WGS) entry which is preliminary data.</text>
</comment>
<dbReference type="Proteomes" id="UP000297654">
    <property type="component" value="Unassembled WGS sequence"/>
</dbReference>
<dbReference type="InterPro" id="IPR021466">
    <property type="entry name" value="Put_rhamnosyl_transferase"/>
</dbReference>
<evidence type="ECO:0000313" key="6">
    <source>
        <dbReference type="EMBL" id="TFB89349.1"/>
    </source>
</evidence>
<feature type="domain" description="Glycosyltransferase 2-like" evidence="5">
    <location>
        <begin position="28"/>
        <end position="138"/>
    </location>
</feature>
<sequence>MHERPTERGAVLSTTTGPGHAEGADVDIVIVTYNNEADINALLQSVQAGAPNLRLRVVIVDNGSSDDTVLKLAAHPEVRVLHSGGNLGYAAGINIALRDIGTTRTVLILNPDVEVMPGAIAALHTRMVQTGAGIVVPLLQDLAGVRQTSLRREPSILRTFGDAVFGNRFGRRPGWLSEIDRTESHYRRPRPVDWATGAALLIAGSLVERLGDWDERYFLYSEETDYFRRARHAGAVVWFEPTAIIGHRQGGSGGSDAQTALMAVNRVRYAQVWGTRAHAAGMRAAVMLHACLRLNQPAQRHSAAVLARRSRWPALPHATLSGAVTVGPTAASSIEHVLLTRFNLPSAGPEQVIRAKDGWLAERIILFERYCVPSVRSQTNQNFTWIIYFDPESPAWLRQRVTALKADGIFQAVYRSSVSRSELLADIRTIVGREREVLITTNLDNDDGLATDFVDRLQQANVPPHRTAVYLTSGLIASRNALYLRRDARNAFCSVRESWDDPVSCWAAWHNRLGESMPVIEIDGAPAWLQVVHGSNVSNRVRGRLVSPLPYARLFGPQLNALTVPAHRRMLIDRLISVPIRITREALRAGAKQMTVRLLGTAGLDDMKLRFVRWVR</sequence>
<gene>
    <name evidence="6" type="ORF">E3O10_10845</name>
</gene>
<dbReference type="SUPFAM" id="SSF53448">
    <property type="entry name" value="Nucleotide-diphospho-sugar transferases"/>
    <property type="match status" value="1"/>
</dbReference>
<keyword evidence="7" id="KW-1185">Reference proteome</keyword>
<reference evidence="6 7" key="1">
    <citation type="submission" date="2019-03" db="EMBL/GenBank/DDBJ databases">
        <title>Genomics of glacier-inhabiting Cryobacterium strains.</title>
        <authorList>
            <person name="Liu Q."/>
            <person name="Xin Y.-H."/>
        </authorList>
    </citation>
    <scope>NUCLEOTIDE SEQUENCE [LARGE SCALE GENOMIC DNA]</scope>
    <source>
        <strain evidence="6 7">Hh15</strain>
    </source>
</reference>